<feature type="signal peptide" evidence="16">
    <location>
        <begin position="1"/>
        <end position="18"/>
    </location>
</feature>
<dbReference type="GO" id="GO:0046933">
    <property type="term" value="F:proton-transporting ATP synthase activity, rotational mechanism"/>
    <property type="evidence" value="ECO:0007669"/>
    <property type="project" value="UniProtKB-UniRule"/>
</dbReference>
<evidence type="ECO:0000256" key="5">
    <source>
        <dbReference type="ARBA" id="ARBA00022781"/>
    </source>
</evidence>
<keyword evidence="18" id="KW-1185">Reference proteome</keyword>
<comment type="subcellular location">
    <subcellularLocation>
        <location evidence="13">Cell membrane</location>
        <topology evidence="13">Single-pass membrane protein</topology>
    </subcellularLocation>
    <subcellularLocation>
        <location evidence="12">Endomembrane system</location>
        <topology evidence="12">Single-pass membrane protein</topology>
    </subcellularLocation>
</comment>
<keyword evidence="2 13" id="KW-0813">Transport</keyword>
<evidence type="ECO:0000256" key="14">
    <source>
        <dbReference type="RuleBase" id="RU003848"/>
    </source>
</evidence>
<keyword evidence="9 13" id="KW-0066">ATP synthesis</keyword>
<dbReference type="AlphaFoldDB" id="A0A5C4NC22"/>
<proteinExistence type="inferred from homology"/>
<feature type="transmembrane region" description="Helical" evidence="13">
    <location>
        <begin position="28"/>
        <end position="50"/>
    </location>
</feature>
<evidence type="ECO:0000256" key="8">
    <source>
        <dbReference type="ARBA" id="ARBA00023136"/>
    </source>
</evidence>
<dbReference type="Proteomes" id="UP000305709">
    <property type="component" value="Unassembled WGS sequence"/>
</dbReference>
<organism evidence="17 18">
    <name type="scientific">Rubellimicrobium roseum</name>
    <dbReference type="NCBI Taxonomy" id="687525"/>
    <lineage>
        <taxon>Bacteria</taxon>
        <taxon>Pseudomonadati</taxon>
        <taxon>Pseudomonadota</taxon>
        <taxon>Alphaproteobacteria</taxon>
        <taxon>Rhodobacterales</taxon>
        <taxon>Roseobacteraceae</taxon>
        <taxon>Rubellimicrobium</taxon>
    </lineage>
</organism>
<dbReference type="Pfam" id="PF00430">
    <property type="entry name" value="ATP-synt_B"/>
    <property type="match status" value="1"/>
</dbReference>
<comment type="caution">
    <text evidence="17">The sequence shown here is derived from an EMBL/GenBank/DDBJ whole genome shotgun (WGS) entry which is preliminary data.</text>
</comment>
<keyword evidence="3 13" id="KW-0138">CF(0)</keyword>
<keyword evidence="5 13" id="KW-0375">Hydrogen ion transport</keyword>
<dbReference type="InterPro" id="IPR050059">
    <property type="entry name" value="ATP_synthase_B_chain"/>
</dbReference>
<keyword evidence="15" id="KW-0175">Coiled coil</keyword>
<evidence type="ECO:0000256" key="1">
    <source>
        <dbReference type="ARBA" id="ARBA00005513"/>
    </source>
</evidence>
<accession>A0A5C4NC22</accession>
<reference evidence="17 18" key="1">
    <citation type="submission" date="2019-06" db="EMBL/GenBank/DDBJ databases">
        <authorList>
            <person name="Jiang L."/>
        </authorList>
    </citation>
    <scope>NUCLEOTIDE SEQUENCE [LARGE SCALE GENOMIC DNA]</scope>
    <source>
        <strain evidence="17 18">YIM 48858</strain>
    </source>
</reference>
<gene>
    <name evidence="13" type="primary">atpF</name>
    <name evidence="17" type="ORF">FHG71_14370</name>
</gene>
<evidence type="ECO:0000256" key="11">
    <source>
        <dbReference type="ARBA" id="ARBA00025614"/>
    </source>
</evidence>
<evidence type="ECO:0000256" key="12">
    <source>
        <dbReference type="ARBA" id="ARBA00037847"/>
    </source>
</evidence>
<comment type="subunit">
    <text evidence="13">F-type ATPases have 2 components, F(1) - the catalytic core - and F(0) - the membrane proton channel. F(1) has five subunits: alpha(3), beta(3), gamma(1), delta(1), epsilon(1). F(0) has three main subunits: a(1), b(2) and c(10-14). The alpha and beta chains form an alternating ring which encloses part of the gamma chain. F(1) is attached to F(0) by a central stalk formed by the gamma and epsilon chains, while a peripheral stalk is formed by the delta and b chains.</text>
</comment>
<evidence type="ECO:0000313" key="18">
    <source>
        <dbReference type="Proteomes" id="UP000305709"/>
    </source>
</evidence>
<dbReference type="NCBIfam" id="NF009989">
    <property type="entry name" value="PRK13455.1"/>
    <property type="match status" value="1"/>
</dbReference>
<evidence type="ECO:0000256" key="4">
    <source>
        <dbReference type="ARBA" id="ARBA00022692"/>
    </source>
</evidence>
<keyword evidence="16" id="KW-0732">Signal</keyword>
<evidence type="ECO:0000256" key="3">
    <source>
        <dbReference type="ARBA" id="ARBA00022547"/>
    </source>
</evidence>
<dbReference type="GO" id="GO:0045259">
    <property type="term" value="C:proton-transporting ATP synthase complex"/>
    <property type="evidence" value="ECO:0007669"/>
    <property type="project" value="UniProtKB-KW"/>
</dbReference>
<evidence type="ECO:0000256" key="2">
    <source>
        <dbReference type="ARBA" id="ARBA00022448"/>
    </source>
</evidence>
<dbReference type="PANTHER" id="PTHR33445">
    <property type="entry name" value="ATP SYNTHASE SUBUNIT B', CHLOROPLASTIC"/>
    <property type="match status" value="1"/>
</dbReference>
<dbReference type="OrthoDB" id="8479836at2"/>
<keyword evidence="6 13" id="KW-1133">Transmembrane helix</keyword>
<dbReference type="EMBL" id="VDFV01000023">
    <property type="protein sequence ID" value="TNC68805.1"/>
    <property type="molecule type" value="Genomic_DNA"/>
</dbReference>
<protein>
    <recommendedName>
        <fullName evidence="13">ATP synthase subunit b</fullName>
    </recommendedName>
    <alternativeName>
        <fullName evidence="13">ATP synthase F(0) sector subunit b</fullName>
    </alternativeName>
    <alternativeName>
        <fullName evidence="13">ATPase subunit I</fullName>
    </alternativeName>
    <alternativeName>
        <fullName evidence="13">F-type ATPase subunit b</fullName>
        <shortName evidence="13">F-ATPase subunit b</shortName>
    </alternativeName>
</protein>
<evidence type="ECO:0000256" key="9">
    <source>
        <dbReference type="ARBA" id="ARBA00023310"/>
    </source>
</evidence>
<dbReference type="HAMAP" id="MF_01398">
    <property type="entry name" value="ATP_synth_b_bprime"/>
    <property type="match status" value="1"/>
</dbReference>
<dbReference type="InterPro" id="IPR002146">
    <property type="entry name" value="ATP_synth_b/b'su_bac/chlpt"/>
</dbReference>
<keyword evidence="7 13" id="KW-0406">Ion transport</keyword>
<feature type="coiled-coil region" evidence="15">
    <location>
        <begin position="62"/>
        <end position="147"/>
    </location>
</feature>
<keyword evidence="4 13" id="KW-0812">Transmembrane</keyword>
<evidence type="ECO:0000256" key="15">
    <source>
        <dbReference type="SAM" id="Coils"/>
    </source>
</evidence>
<dbReference type="RefSeq" id="WP_139082388.1">
    <property type="nucleotide sequence ID" value="NZ_VDFV01000023.1"/>
</dbReference>
<dbReference type="GO" id="GO:0005886">
    <property type="term" value="C:plasma membrane"/>
    <property type="evidence" value="ECO:0007669"/>
    <property type="project" value="UniProtKB-SubCell"/>
</dbReference>
<evidence type="ECO:0000256" key="6">
    <source>
        <dbReference type="ARBA" id="ARBA00022989"/>
    </source>
</evidence>
<comment type="similarity">
    <text evidence="1 13 14">Belongs to the ATPase B chain family.</text>
</comment>
<keyword evidence="8 13" id="KW-0472">Membrane</keyword>
<keyword evidence="13" id="KW-1003">Cell membrane</keyword>
<evidence type="ECO:0000313" key="17">
    <source>
        <dbReference type="EMBL" id="TNC68805.1"/>
    </source>
</evidence>
<name>A0A5C4NC22_9RHOB</name>
<dbReference type="CDD" id="cd06503">
    <property type="entry name" value="ATP-synt_Fo_b"/>
    <property type="match status" value="1"/>
</dbReference>
<evidence type="ECO:0000256" key="13">
    <source>
        <dbReference type="HAMAP-Rule" id="MF_01398"/>
    </source>
</evidence>
<feature type="chain" id="PRO_5023094306" description="ATP synthase subunit b" evidence="16">
    <location>
        <begin position="19"/>
        <end position="186"/>
    </location>
</feature>
<evidence type="ECO:0000256" key="10">
    <source>
        <dbReference type="ARBA" id="ARBA00025198"/>
    </source>
</evidence>
<evidence type="ECO:0000256" key="16">
    <source>
        <dbReference type="SAM" id="SignalP"/>
    </source>
</evidence>
<dbReference type="GO" id="GO:0012505">
    <property type="term" value="C:endomembrane system"/>
    <property type="evidence" value="ECO:0007669"/>
    <property type="project" value="UniProtKB-SubCell"/>
</dbReference>
<dbReference type="GO" id="GO:0046961">
    <property type="term" value="F:proton-transporting ATPase activity, rotational mechanism"/>
    <property type="evidence" value="ECO:0007669"/>
    <property type="project" value="TreeGrafter"/>
</dbReference>
<comment type="function">
    <text evidence="10 13">F(1)F(0) ATP synthase produces ATP from ADP in the presence of a proton or sodium gradient. F-type ATPases consist of two structural domains, F(1) containing the extramembraneous catalytic core and F(0) containing the membrane proton channel, linked together by a central stalk and a peripheral stalk. During catalysis, ATP synthesis in the catalytic domain of F(1) is coupled via a rotary mechanism of the central stalk subunits to proton translocation.</text>
</comment>
<comment type="function">
    <text evidence="11">Component of the F(0) channel, it forms part of the peripheral stalk, linking F(1) to F(0). The b'-subunit is a diverged and duplicated form of b found in plants and photosynthetic bacteria.</text>
</comment>
<sequence length="186" mass="20046">MKKLATLALTLAASPAFAATEYGFFSLHNTNFIVLLAFLLVVGILVWFGVPKMIGDLLDRRAEGIRKDLAEARALREEAQTLVASFDRKRQEMAAQADRIVADARAEAERAAAQAKADAAQAVQRRIQGAEEQIAAAQAKAIREVKDRAVTVAIAAAQEVLAQQMTPAARGQLIDDSIATVGQRLH</sequence>
<evidence type="ECO:0000256" key="7">
    <source>
        <dbReference type="ARBA" id="ARBA00023065"/>
    </source>
</evidence>
<dbReference type="PANTHER" id="PTHR33445:SF1">
    <property type="entry name" value="ATP SYNTHASE SUBUNIT B"/>
    <property type="match status" value="1"/>
</dbReference>